<dbReference type="Proteomes" id="UP001152622">
    <property type="component" value="Chromosome 2"/>
</dbReference>
<protein>
    <submittedName>
        <fullName evidence="1">Uncharacterized protein</fullName>
    </submittedName>
</protein>
<gene>
    <name evidence="1" type="ORF">SKAU_G00073560</name>
</gene>
<comment type="caution">
    <text evidence="1">The sequence shown here is derived from an EMBL/GenBank/DDBJ whole genome shotgun (WGS) entry which is preliminary data.</text>
</comment>
<keyword evidence="2" id="KW-1185">Reference proteome</keyword>
<dbReference type="EMBL" id="JAINUF010000002">
    <property type="protein sequence ID" value="KAJ8376776.1"/>
    <property type="molecule type" value="Genomic_DNA"/>
</dbReference>
<accession>A0A9Q1G875</accession>
<name>A0A9Q1G875_SYNKA</name>
<reference evidence="1" key="1">
    <citation type="journal article" date="2023" name="Science">
        <title>Genome structures resolve the early diversification of teleost fishes.</title>
        <authorList>
            <person name="Parey E."/>
            <person name="Louis A."/>
            <person name="Montfort J."/>
            <person name="Bouchez O."/>
            <person name="Roques C."/>
            <person name="Iampietro C."/>
            <person name="Lluch J."/>
            <person name="Castinel A."/>
            <person name="Donnadieu C."/>
            <person name="Desvignes T."/>
            <person name="Floi Bucao C."/>
            <person name="Jouanno E."/>
            <person name="Wen M."/>
            <person name="Mejri S."/>
            <person name="Dirks R."/>
            <person name="Jansen H."/>
            <person name="Henkel C."/>
            <person name="Chen W.J."/>
            <person name="Zahm M."/>
            <person name="Cabau C."/>
            <person name="Klopp C."/>
            <person name="Thompson A.W."/>
            <person name="Robinson-Rechavi M."/>
            <person name="Braasch I."/>
            <person name="Lecointre G."/>
            <person name="Bobe J."/>
            <person name="Postlethwait J.H."/>
            <person name="Berthelot C."/>
            <person name="Roest Crollius H."/>
            <person name="Guiguen Y."/>
        </authorList>
    </citation>
    <scope>NUCLEOTIDE SEQUENCE</scope>
    <source>
        <strain evidence="1">WJC10195</strain>
    </source>
</reference>
<sequence>MGLTDINKDCTWCTKKSCTVNRSRDIWGNYVVCGREGAIFDSFPKSIPEILGDKGDQIQLFINTQKTHVAPSIPASGLVFRAMSTFSPDRRRDADTVECESMAEAQEDDITGEAGGRVADGAHFFPGDASGTRRRCGVFLSSMSPQLVLHVA</sequence>
<evidence type="ECO:0000313" key="1">
    <source>
        <dbReference type="EMBL" id="KAJ8376776.1"/>
    </source>
</evidence>
<evidence type="ECO:0000313" key="2">
    <source>
        <dbReference type="Proteomes" id="UP001152622"/>
    </source>
</evidence>
<proteinExistence type="predicted"/>
<dbReference type="AlphaFoldDB" id="A0A9Q1G875"/>
<organism evidence="1 2">
    <name type="scientific">Synaphobranchus kaupii</name>
    <name type="common">Kaup's arrowtooth eel</name>
    <dbReference type="NCBI Taxonomy" id="118154"/>
    <lineage>
        <taxon>Eukaryota</taxon>
        <taxon>Metazoa</taxon>
        <taxon>Chordata</taxon>
        <taxon>Craniata</taxon>
        <taxon>Vertebrata</taxon>
        <taxon>Euteleostomi</taxon>
        <taxon>Actinopterygii</taxon>
        <taxon>Neopterygii</taxon>
        <taxon>Teleostei</taxon>
        <taxon>Anguilliformes</taxon>
        <taxon>Synaphobranchidae</taxon>
        <taxon>Synaphobranchus</taxon>
    </lineage>
</organism>